<evidence type="ECO:0000313" key="4">
    <source>
        <dbReference type="Proteomes" id="UP000629287"/>
    </source>
</evidence>
<dbReference type="OrthoDB" id="581833at2"/>
<dbReference type="RefSeq" id="WP_046913977.1">
    <property type="nucleotide sequence ID" value="NZ_JADBGF010000001.1"/>
</dbReference>
<reference evidence="3 4" key="1">
    <citation type="submission" date="2020-10" db="EMBL/GenBank/DDBJ databases">
        <title>Sequencing the genomes of 1000 actinobacteria strains.</title>
        <authorList>
            <person name="Klenk H.-P."/>
        </authorList>
    </citation>
    <scope>NUCLEOTIDE SEQUENCE [LARGE SCALE GENOMIC DNA]</scope>
    <source>
        <strain evidence="3 4">DSM 41803</strain>
    </source>
</reference>
<dbReference type="GeneID" id="86827450"/>
<proteinExistence type="predicted"/>
<dbReference type="Proteomes" id="UP000629287">
    <property type="component" value="Unassembled WGS sequence"/>
</dbReference>
<gene>
    <name evidence="3" type="ORF">H4687_002868</name>
</gene>
<keyword evidence="4" id="KW-1185">Reference proteome</keyword>
<keyword evidence="1" id="KW-0547">Nucleotide-binding</keyword>
<evidence type="ECO:0000256" key="1">
    <source>
        <dbReference type="PROSITE-ProRule" id="PRU00409"/>
    </source>
</evidence>
<sequence length="437" mass="46767">MKRRDCFVANISEPFLPFLRRETDPARRNHMIAEEHALSERTALWGGVDKICLLPQPPHTIGLLESRFGYRVSAKALETPDDRLSRAITRSDDAIAWLAAAGRTAPLALSSYAATEDFVDLVATLRSSGVDFAADDATVSPEGLSVLRRIESKSGFRQVAAVLLNGLPCRLPAGTTCESPGAALGAARRLSRATGAVMIKADDGEGGFGNVALSARELERIDTTRLLEVCPFLGLRSVVEQLIPCVGAPSVEFFVPSAPRSPVVTYACTQIFDRNNYFIGVRLSPADRDAAWFEPLAEFGCRLAAHLQQRGFRGHFDIDAIVTATGDLYVVEANLRRTGGTHVHDFARTVLGSDYASRVEILSRSITIPPCSPAEALRRLEPLLVDPGSGTGVLPVVVGTAQDGAVELMVFARDEHGLQETLAAAVGTLTVGGAAHG</sequence>
<dbReference type="GO" id="GO:0005524">
    <property type="term" value="F:ATP binding"/>
    <property type="evidence" value="ECO:0007669"/>
    <property type="project" value="UniProtKB-UniRule"/>
</dbReference>
<protein>
    <recommendedName>
        <fullName evidence="2">ATP-grasp domain-containing protein</fullName>
    </recommendedName>
</protein>
<dbReference type="EMBL" id="JADBGF010000001">
    <property type="protein sequence ID" value="MBE1596739.1"/>
    <property type="molecule type" value="Genomic_DNA"/>
</dbReference>
<evidence type="ECO:0000259" key="2">
    <source>
        <dbReference type="PROSITE" id="PS50975"/>
    </source>
</evidence>
<dbReference type="AlphaFoldDB" id="A0A8I0P3S6"/>
<dbReference type="GO" id="GO:0046872">
    <property type="term" value="F:metal ion binding"/>
    <property type="evidence" value="ECO:0007669"/>
    <property type="project" value="InterPro"/>
</dbReference>
<dbReference type="SUPFAM" id="SSF56059">
    <property type="entry name" value="Glutathione synthetase ATP-binding domain-like"/>
    <property type="match status" value="1"/>
</dbReference>
<accession>A0A8I0P3S6</accession>
<dbReference type="PROSITE" id="PS50975">
    <property type="entry name" value="ATP_GRASP"/>
    <property type="match status" value="1"/>
</dbReference>
<name>A0A8I0P3S6_9ACTN</name>
<feature type="domain" description="ATP-grasp" evidence="2">
    <location>
        <begin position="161"/>
        <end position="364"/>
    </location>
</feature>
<keyword evidence="1" id="KW-0067">ATP-binding</keyword>
<evidence type="ECO:0000313" key="3">
    <source>
        <dbReference type="EMBL" id="MBE1596739.1"/>
    </source>
</evidence>
<organism evidence="3 4">
    <name type="scientific">Streptomyces stelliscabiei</name>
    <dbReference type="NCBI Taxonomy" id="146820"/>
    <lineage>
        <taxon>Bacteria</taxon>
        <taxon>Bacillati</taxon>
        <taxon>Actinomycetota</taxon>
        <taxon>Actinomycetes</taxon>
        <taxon>Kitasatosporales</taxon>
        <taxon>Streptomycetaceae</taxon>
        <taxon>Streptomyces</taxon>
    </lineage>
</organism>
<comment type="caution">
    <text evidence="3">The sequence shown here is derived from an EMBL/GenBank/DDBJ whole genome shotgun (WGS) entry which is preliminary data.</text>
</comment>
<dbReference type="InterPro" id="IPR011761">
    <property type="entry name" value="ATP-grasp"/>
</dbReference>